<dbReference type="GO" id="GO:0016779">
    <property type="term" value="F:nucleotidyltransferase activity"/>
    <property type="evidence" value="ECO:0007669"/>
    <property type="project" value="UniProtKB-ARBA"/>
</dbReference>
<organism evidence="3 4">
    <name type="scientific">Cutaneotrichosporon oleaginosum</name>
    <dbReference type="NCBI Taxonomy" id="879819"/>
    <lineage>
        <taxon>Eukaryota</taxon>
        <taxon>Fungi</taxon>
        <taxon>Dikarya</taxon>
        <taxon>Basidiomycota</taxon>
        <taxon>Agaricomycotina</taxon>
        <taxon>Tremellomycetes</taxon>
        <taxon>Trichosporonales</taxon>
        <taxon>Trichosporonaceae</taxon>
        <taxon>Cutaneotrichosporon</taxon>
    </lineage>
</organism>
<dbReference type="EMBL" id="KQ087210">
    <property type="protein sequence ID" value="KLT42034.1"/>
    <property type="molecule type" value="Genomic_DNA"/>
</dbReference>
<feature type="domain" description="Poly(A) RNA polymerase mitochondrial-like central palm" evidence="2">
    <location>
        <begin position="2"/>
        <end position="169"/>
    </location>
</feature>
<dbReference type="InterPro" id="IPR054708">
    <property type="entry name" value="MTPAP-like_central"/>
</dbReference>
<dbReference type="InterPro" id="IPR043519">
    <property type="entry name" value="NT_sf"/>
</dbReference>
<evidence type="ECO:0000256" key="1">
    <source>
        <dbReference type="SAM" id="MobiDB-lite"/>
    </source>
</evidence>
<dbReference type="OrthoDB" id="2274644at2759"/>
<gene>
    <name evidence="3" type="ORF">CC85DRAFT_319265</name>
</gene>
<sequence>MEIMASWQRAEPSERQKEHLAELLLVLTDLLNKLSPLDNPDGNRYIVDVFGSAAWGGGTGKSGDVDLVIIVSAVPLPVAHPLWKTPSDVRVVANISKSRKLKNPHVPKIYNVHVLRSYLENLTIVKEARAVPAFTPIVKFKVPHMGFQCDICTNDLGGWYNSALILAYCEISPFVLRPMIHTLKLWLQVHNLNDPSGQTGLRSMSSYCLTLMSIAYLQHIGALPNLQAGVVVPTSADPRIASKDSIWLSWGKEQGDIAHVWFKRRPPPGWQPRRPSLTAAEAVRGFFQYFSLLGHDQSYFNPNSQIVSILNGGISSRRNPVAPSERDNTPRGESALTAQEGGTGGPSTAPTIPEISG</sequence>
<name>A0A0J1B350_9TREE</name>
<dbReference type="GeneID" id="28986783"/>
<dbReference type="SUPFAM" id="SSF81631">
    <property type="entry name" value="PAP/OAS1 substrate-binding domain"/>
    <property type="match status" value="1"/>
</dbReference>
<dbReference type="SUPFAM" id="SSF81301">
    <property type="entry name" value="Nucleotidyltransferase"/>
    <property type="match status" value="1"/>
</dbReference>
<dbReference type="Proteomes" id="UP000053611">
    <property type="component" value="Unassembled WGS sequence"/>
</dbReference>
<accession>A0A0J1B350</accession>
<dbReference type="PANTHER" id="PTHR12271">
    <property type="entry name" value="POLY A POLYMERASE CID PAP -RELATED"/>
    <property type="match status" value="1"/>
</dbReference>
<dbReference type="CDD" id="cd05402">
    <property type="entry name" value="NT_PAP_TUTase"/>
    <property type="match status" value="1"/>
</dbReference>
<feature type="region of interest" description="Disordered" evidence="1">
    <location>
        <begin position="317"/>
        <end position="357"/>
    </location>
</feature>
<evidence type="ECO:0000313" key="4">
    <source>
        <dbReference type="Proteomes" id="UP000053611"/>
    </source>
</evidence>
<dbReference type="GO" id="GO:0010605">
    <property type="term" value="P:negative regulation of macromolecule metabolic process"/>
    <property type="evidence" value="ECO:0007669"/>
    <property type="project" value="UniProtKB-ARBA"/>
</dbReference>
<protein>
    <recommendedName>
        <fullName evidence="2">Poly(A) RNA polymerase mitochondrial-like central palm domain-containing protein</fullName>
    </recommendedName>
</protein>
<dbReference type="GO" id="GO:0031123">
    <property type="term" value="P:RNA 3'-end processing"/>
    <property type="evidence" value="ECO:0007669"/>
    <property type="project" value="TreeGrafter"/>
</dbReference>
<evidence type="ECO:0000259" key="2">
    <source>
        <dbReference type="Pfam" id="PF22600"/>
    </source>
</evidence>
<dbReference type="RefSeq" id="XP_018278525.1">
    <property type="nucleotide sequence ID" value="XM_018426180.1"/>
</dbReference>
<dbReference type="Gene3D" id="1.10.1410.10">
    <property type="match status" value="1"/>
</dbReference>
<evidence type="ECO:0000313" key="3">
    <source>
        <dbReference type="EMBL" id="KLT42034.1"/>
    </source>
</evidence>
<dbReference type="PANTHER" id="PTHR12271:SF40">
    <property type="entry name" value="POLY(A) RNA POLYMERASE GLD2"/>
    <property type="match status" value="1"/>
</dbReference>
<dbReference type="AlphaFoldDB" id="A0A0J1B350"/>
<dbReference type="Pfam" id="PF22600">
    <property type="entry name" value="MTPAP-like_central"/>
    <property type="match status" value="1"/>
</dbReference>
<keyword evidence="4" id="KW-1185">Reference proteome</keyword>
<reference evidence="3 4" key="1">
    <citation type="submission" date="2015-03" db="EMBL/GenBank/DDBJ databases">
        <title>Genomics and transcriptomics of the oil-accumulating basidiomycete yeast T. oleaginosus allow insights into substrate utilization and the diverse evolutionary trajectories of mating systems in fungi.</title>
        <authorList>
            <consortium name="DOE Joint Genome Institute"/>
            <person name="Kourist R."/>
            <person name="Kracht O."/>
            <person name="Bracharz F."/>
            <person name="Lipzen A."/>
            <person name="Nolan M."/>
            <person name="Ohm R."/>
            <person name="Grigoriev I."/>
            <person name="Sun S."/>
            <person name="Heitman J."/>
            <person name="Bruck T."/>
            <person name="Nowrousian M."/>
        </authorList>
    </citation>
    <scope>NUCLEOTIDE SEQUENCE [LARGE SCALE GENOMIC DNA]</scope>
    <source>
        <strain evidence="3 4">IBC0246</strain>
    </source>
</reference>
<proteinExistence type="predicted"/>
<dbReference type="STRING" id="879819.A0A0J1B350"/>